<evidence type="ECO:0000313" key="3">
    <source>
        <dbReference type="EMBL" id="KAK7693457.1"/>
    </source>
</evidence>
<dbReference type="AlphaFoldDB" id="A0AAW0GLD8"/>
<organism evidence="3 4">
    <name type="scientific">Cerrena zonata</name>
    <dbReference type="NCBI Taxonomy" id="2478898"/>
    <lineage>
        <taxon>Eukaryota</taxon>
        <taxon>Fungi</taxon>
        <taxon>Dikarya</taxon>
        <taxon>Basidiomycota</taxon>
        <taxon>Agaricomycotina</taxon>
        <taxon>Agaricomycetes</taxon>
        <taxon>Polyporales</taxon>
        <taxon>Cerrenaceae</taxon>
        <taxon>Cerrena</taxon>
    </lineage>
</organism>
<feature type="domain" description="Ubiquitin-like" evidence="2">
    <location>
        <begin position="1"/>
        <end position="43"/>
    </location>
</feature>
<dbReference type="SUPFAM" id="SSF90209">
    <property type="entry name" value="Ran binding protein zinc finger-like"/>
    <property type="match status" value="1"/>
</dbReference>
<protein>
    <recommendedName>
        <fullName evidence="2">Ubiquitin-like domain-containing protein</fullName>
    </recommendedName>
</protein>
<reference evidence="3 4" key="1">
    <citation type="submission" date="2022-09" db="EMBL/GenBank/DDBJ databases">
        <authorList>
            <person name="Palmer J.M."/>
        </authorList>
    </citation>
    <scope>NUCLEOTIDE SEQUENCE [LARGE SCALE GENOMIC DNA]</scope>
    <source>
        <strain evidence="3 4">DSM 7382</strain>
    </source>
</reference>
<dbReference type="InterPro" id="IPR036443">
    <property type="entry name" value="Znf_RanBP2_sf"/>
</dbReference>
<dbReference type="PROSITE" id="PS50053">
    <property type="entry name" value="UBIQUITIN_2"/>
    <property type="match status" value="1"/>
</dbReference>
<keyword evidence="4" id="KW-1185">Reference proteome</keyword>
<dbReference type="EMBL" id="JASBNA010000003">
    <property type="protein sequence ID" value="KAK7693457.1"/>
    <property type="molecule type" value="Genomic_DNA"/>
</dbReference>
<evidence type="ECO:0000259" key="2">
    <source>
        <dbReference type="PROSITE" id="PS50053"/>
    </source>
</evidence>
<dbReference type="InterPro" id="IPR029071">
    <property type="entry name" value="Ubiquitin-like_domsf"/>
</dbReference>
<feature type="compositionally biased region" description="Basic and acidic residues" evidence="1">
    <location>
        <begin position="60"/>
        <end position="70"/>
    </location>
</feature>
<dbReference type="Proteomes" id="UP001385951">
    <property type="component" value="Unassembled WGS sequence"/>
</dbReference>
<feature type="region of interest" description="Disordered" evidence="1">
    <location>
        <begin position="46"/>
        <end position="73"/>
    </location>
</feature>
<comment type="caution">
    <text evidence="3">The sequence shown here is derived from an EMBL/GenBank/DDBJ whole genome shotgun (WGS) entry which is preliminary data.</text>
</comment>
<gene>
    <name evidence="3" type="ORF">QCA50_003025</name>
</gene>
<feature type="compositionally biased region" description="Acidic residues" evidence="1">
    <location>
        <begin position="46"/>
        <end position="59"/>
    </location>
</feature>
<sequence length="118" mass="12966">MEIQNVLDIPTIYQRLYFQGKELDDNAANVVMLGVMSNDTLYLKEEPEDVDMLDTDTEDPLPKSKSDEGRGFGGTLLSSTASIGKVEVKTKPLVRSCSACTFENLPDAGVCEICDTRL</sequence>
<dbReference type="InterPro" id="IPR000626">
    <property type="entry name" value="Ubiquitin-like_dom"/>
</dbReference>
<accession>A0AAW0GLD8</accession>
<name>A0AAW0GLD8_9APHY</name>
<evidence type="ECO:0000256" key="1">
    <source>
        <dbReference type="SAM" id="MobiDB-lite"/>
    </source>
</evidence>
<evidence type="ECO:0000313" key="4">
    <source>
        <dbReference type="Proteomes" id="UP001385951"/>
    </source>
</evidence>
<proteinExistence type="predicted"/>
<dbReference type="SUPFAM" id="SSF54236">
    <property type="entry name" value="Ubiquitin-like"/>
    <property type="match status" value="1"/>
</dbReference>